<protein>
    <submittedName>
        <fullName evidence="1">Uncharacterized protein</fullName>
    </submittedName>
</protein>
<evidence type="ECO:0000313" key="2">
    <source>
        <dbReference type="Proteomes" id="UP000281406"/>
    </source>
</evidence>
<keyword evidence="2" id="KW-1185">Reference proteome</keyword>
<dbReference type="Proteomes" id="UP000281406">
    <property type="component" value="Unassembled WGS sequence"/>
</dbReference>
<evidence type="ECO:0000313" key="1">
    <source>
        <dbReference type="EMBL" id="ROL42135.1"/>
    </source>
</evidence>
<dbReference type="EMBL" id="RJVU01050255">
    <property type="protein sequence ID" value="ROL42135.1"/>
    <property type="molecule type" value="Genomic_DNA"/>
</dbReference>
<sequence length="100" mass="11344">MNDVRRVLENAKYNQNVQPNDGQDGTSLILIYALASLRTRSRSERPSGPEDAIAREEEFLESYKVLGNVSAQTFDDVRARLSLRTTVKYLRNQLNVSVDV</sequence>
<proteinExistence type="predicted"/>
<name>A0A3N0Y7E6_ANAGA</name>
<accession>A0A3N0Y7E6</accession>
<reference evidence="1 2" key="1">
    <citation type="submission" date="2018-10" db="EMBL/GenBank/DDBJ databases">
        <title>Genome assembly for a Yunnan-Guizhou Plateau 3E fish, Anabarilius grahami (Regan), and its evolutionary and genetic applications.</title>
        <authorList>
            <person name="Jiang W."/>
        </authorList>
    </citation>
    <scope>NUCLEOTIDE SEQUENCE [LARGE SCALE GENOMIC DNA]</scope>
    <source>
        <strain evidence="1">AG-KIZ</strain>
        <tissue evidence="1">Muscle</tissue>
    </source>
</reference>
<organism evidence="1 2">
    <name type="scientific">Anabarilius grahami</name>
    <name type="common">Kanglang fish</name>
    <name type="synonym">Barilius grahami</name>
    <dbReference type="NCBI Taxonomy" id="495550"/>
    <lineage>
        <taxon>Eukaryota</taxon>
        <taxon>Metazoa</taxon>
        <taxon>Chordata</taxon>
        <taxon>Craniata</taxon>
        <taxon>Vertebrata</taxon>
        <taxon>Euteleostomi</taxon>
        <taxon>Actinopterygii</taxon>
        <taxon>Neopterygii</taxon>
        <taxon>Teleostei</taxon>
        <taxon>Ostariophysi</taxon>
        <taxon>Cypriniformes</taxon>
        <taxon>Xenocyprididae</taxon>
        <taxon>Xenocypridinae</taxon>
        <taxon>Xenocypridinae incertae sedis</taxon>
        <taxon>Anabarilius</taxon>
    </lineage>
</organism>
<dbReference type="AlphaFoldDB" id="A0A3N0Y7E6"/>
<comment type="caution">
    <text evidence="1">The sequence shown here is derived from an EMBL/GenBank/DDBJ whole genome shotgun (WGS) entry which is preliminary data.</text>
</comment>
<gene>
    <name evidence="1" type="ORF">DPX16_1320</name>
</gene>